<proteinExistence type="predicted"/>
<accession>A0A9N9CDP4</accession>
<name>A0A9N9CDP4_9GLOM</name>
<evidence type="ECO:0000313" key="1">
    <source>
        <dbReference type="EMBL" id="CAG8598170.1"/>
    </source>
</evidence>
<evidence type="ECO:0000313" key="2">
    <source>
        <dbReference type="Proteomes" id="UP000789759"/>
    </source>
</evidence>
<keyword evidence="2" id="KW-1185">Reference proteome</keyword>
<gene>
    <name evidence="1" type="ORF">CPELLU_LOCUS6862</name>
</gene>
<dbReference type="AlphaFoldDB" id="A0A9N9CDP4"/>
<sequence length="47" mass="5217">MLISPQNTTENIEGPASVTVENVENELREIGRKVSEPYGVSIKFARI</sequence>
<dbReference type="EMBL" id="CAJVQA010004399">
    <property type="protein sequence ID" value="CAG8598170.1"/>
    <property type="molecule type" value="Genomic_DNA"/>
</dbReference>
<comment type="caution">
    <text evidence="1">The sequence shown here is derived from an EMBL/GenBank/DDBJ whole genome shotgun (WGS) entry which is preliminary data.</text>
</comment>
<organism evidence="1 2">
    <name type="scientific">Cetraspora pellucida</name>
    <dbReference type="NCBI Taxonomy" id="1433469"/>
    <lineage>
        <taxon>Eukaryota</taxon>
        <taxon>Fungi</taxon>
        <taxon>Fungi incertae sedis</taxon>
        <taxon>Mucoromycota</taxon>
        <taxon>Glomeromycotina</taxon>
        <taxon>Glomeromycetes</taxon>
        <taxon>Diversisporales</taxon>
        <taxon>Gigasporaceae</taxon>
        <taxon>Cetraspora</taxon>
    </lineage>
</organism>
<reference evidence="1" key="1">
    <citation type="submission" date="2021-06" db="EMBL/GenBank/DDBJ databases">
        <authorList>
            <person name="Kallberg Y."/>
            <person name="Tangrot J."/>
            <person name="Rosling A."/>
        </authorList>
    </citation>
    <scope>NUCLEOTIDE SEQUENCE</scope>
    <source>
        <strain evidence="1">FL966</strain>
    </source>
</reference>
<dbReference type="Proteomes" id="UP000789759">
    <property type="component" value="Unassembled WGS sequence"/>
</dbReference>
<protein>
    <submittedName>
        <fullName evidence="1">12974_t:CDS:1</fullName>
    </submittedName>
</protein>